<feature type="transmembrane region" description="Helical" evidence="1">
    <location>
        <begin position="45"/>
        <end position="70"/>
    </location>
</feature>
<keyword evidence="3" id="KW-1185">Reference proteome</keyword>
<evidence type="ECO:0000256" key="1">
    <source>
        <dbReference type="SAM" id="Phobius"/>
    </source>
</evidence>
<evidence type="ECO:0000313" key="3">
    <source>
        <dbReference type="Proteomes" id="UP000669903"/>
    </source>
</evidence>
<dbReference type="EMBL" id="JAANIC010004627">
    <property type="protein sequence ID" value="KAG5333922.1"/>
    <property type="molecule type" value="Genomic_DNA"/>
</dbReference>
<gene>
    <name evidence="2" type="primary">Atp6</name>
    <name evidence="2" type="ORF">G6Z76_0008171</name>
</gene>
<proteinExistence type="predicted"/>
<feature type="non-terminal residue" evidence="2">
    <location>
        <position position="1"/>
    </location>
</feature>
<keyword evidence="1" id="KW-0812">Transmembrane</keyword>
<sequence>MIINLFSIFDPASSPSLSINPSRITYIRNLFISYTFSEFKIYNFLINYSFSNIIIFTKFILFIFFNNFLLGSSRINIFNSTILLILISIQILLYILEISASIIQAYVFSILSTLYSRET</sequence>
<keyword evidence="1" id="KW-0472">Membrane</keyword>
<protein>
    <submittedName>
        <fullName evidence="2">ATP6 synthase</fullName>
    </submittedName>
</protein>
<dbReference type="Proteomes" id="UP000669903">
    <property type="component" value="Unassembled WGS sequence"/>
</dbReference>
<feature type="non-terminal residue" evidence="2">
    <location>
        <position position="119"/>
    </location>
</feature>
<keyword evidence="1" id="KW-1133">Transmembrane helix</keyword>
<organism evidence="2 3">
    <name type="scientific">Acromyrmex charruanus</name>
    <dbReference type="NCBI Taxonomy" id="2715315"/>
    <lineage>
        <taxon>Eukaryota</taxon>
        <taxon>Metazoa</taxon>
        <taxon>Ecdysozoa</taxon>
        <taxon>Arthropoda</taxon>
        <taxon>Hexapoda</taxon>
        <taxon>Insecta</taxon>
        <taxon>Pterygota</taxon>
        <taxon>Neoptera</taxon>
        <taxon>Endopterygota</taxon>
        <taxon>Hymenoptera</taxon>
        <taxon>Apocrita</taxon>
        <taxon>Aculeata</taxon>
        <taxon>Formicoidea</taxon>
        <taxon>Formicidae</taxon>
        <taxon>Myrmicinae</taxon>
        <taxon>Acromyrmex</taxon>
    </lineage>
</organism>
<accession>A0A836FGW6</accession>
<feature type="transmembrane region" description="Helical" evidence="1">
    <location>
        <begin position="82"/>
        <end position="107"/>
    </location>
</feature>
<evidence type="ECO:0000313" key="2">
    <source>
        <dbReference type="EMBL" id="KAG5333922.1"/>
    </source>
</evidence>
<reference evidence="2" key="1">
    <citation type="submission" date="2020-03" db="EMBL/GenBank/DDBJ databases">
        <title>Relaxed selection underlies rapid genomic changes in the transitions from sociality to social parasitism in ants.</title>
        <authorList>
            <person name="Bi X."/>
        </authorList>
    </citation>
    <scope>NUCLEOTIDE SEQUENCE</scope>
    <source>
        <strain evidence="2">BGI-DK2014a</strain>
        <tissue evidence="2">Whole body</tissue>
    </source>
</reference>
<name>A0A836FGW6_9HYME</name>
<comment type="caution">
    <text evidence="2">The sequence shown here is derived from an EMBL/GenBank/DDBJ whole genome shotgun (WGS) entry which is preliminary data.</text>
</comment>
<dbReference type="AlphaFoldDB" id="A0A836FGW6"/>